<organism evidence="2">
    <name type="scientific">Opuntia streptacantha</name>
    <name type="common">Prickly pear cactus</name>
    <name type="synonym">Opuntia cardona</name>
    <dbReference type="NCBI Taxonomy" id="393608"/>
    <lineage>
        <taxon>Eukaryota</taxon>
        <taxon>Viridiplantae</taxon>
        <taxon>Streptophyta</taxon>
        <taxon>Embryophyta</taxon>
        <taxon>Tracheophyta</taxon>
        <taxon>Spermatophyta</taxon>
        <taxon>Magnoliopsida</taxon>
        <taxon>eudicotyledons</taxon>
        <taxon>Gunneridae</taxon>
        <taxon>Pentapetalae</taxon>
        <taxon>Caryophyllales</taxon>
        <taxon>Cactineae</taxon>
        <taxon>Cactaceae</taxon>
        <taxon>Opuntioideae</taxon>
        <taxon>Opuntia</taxon>
    </lineage>
</organism>
<proteinExistence type="predicted"/>
<protein>
    <submittedName>
        <fullName evidence="2">Uncharacterized protein</fullName>
    </submittedName>
</protein>
<dbReference type="EMBL" id="GISG01129721">
    <property type="protein sequence ID" value="MBA4642749.1"/>
    <property type="molecule type" value="Transcribed_RNA"/>
</dbReference>
<reference evidence="2" key="1">
    <citation type="journal article" date="2013" name="J. Plant Res.">
        <title>Effect of fungi and light on seed germination of three Opuntia species from semiarid lands of central Mexico.</title>
        <authorList>
            <person name="Delgado-Sanchez P."/>
            <person name="Jimenez-Bremont J.F."/>
            <person name="Guerrero-Gonzalez Mde L."/>
            <person name="Flores J."/>
        </authorList>
    </citation>
    <scope>NUCLEOTIDE SEQUENCE</scope>
    <source>
        <tissue evidence="2">Cladode</tissue>
    </source>
</reference>
<name>A0A7C9DQT3_OPUST</name>
<evidence type="ECO:0000256" key="1">
    <source>
        <dbReference type="SAM" id="MobiDB-lite"/>
    </source>
</evidence>
<accession>A0A7C9DQT3</accession>
<sequence>MKNSKVMRRLLRSVSSKYSKLMNYLTCTLSTRKKANLTIASATQQKLVFTPTDSVKVHEERIEQGERVVKLTATKGEPVRRPRATGVNPGRAYKLTATTERSLQLPDPDPGQGAPHH</sequence>
<dbReference type="AlphaFoldDB" id="A0A7C9DQT3"/>
<evidence type="ECO:0000313" key="2">
    <source>
        <dbReference type="EMBL" id="MBA4642749.1"/>
    </source>
</evidence>
<feature type="region of interest" description="Disordered" evidence="1">
    <location>
        <begin position="76"/>
        <end position="117"/>
    </location>
</feature>
<reference evidence="2" key="2">
    <citation type="submission" date="2020-07" db="EMBL/GenBank/DDBJ databases">
        <authorList>
            <person name="Vera ALvarez R."/>
            <person name="Arias-Moreno D.M."/>
            <person name="Jimenez-Jacinto V."/>
            <person name="Jimenez-Bremont J.F."/>
            <person name="Swaminathan K."/>
            <person name="Moose S.P."/>
            <person name="Guerrero-Gonzalez M.L."/>
            <person name="Marino-Ramirez L."/>
            <person name="Landsman D."/>
            <person name="Rodriguez-Kessler M."/>
            <person name="Delgado-Sanchez P."/>
        </authorList>
    </citation>
    <scope>NUCLEOTIDE SEQUENCE</scope>
    <source>
        <tissue evidence="2">Cladode</tissue>
    </source>
</reference>